<evidence type="ECO:0000313" key="3">
    <source>
        <dbReference type="Proteomes" id="UP001215280"/>
    </source>
</evidence>
<name>A0AAD7MZH1_9AGAR</name>
<feature type="region of interest" description="Disordered" evidence="1">
    <location>
        <begin position="1"/>
        <end position="26"/>
    </location>
</feature>
<dbReference type="Proteomes" id="UP001215280">
    <property type="component" value="Unassembled WGS sequence"/>
</dbReference>
<protein>
    <submittedName>
        <fullName evidence="2">Uncharacterized protein</fullName>
    </submittedName>
</protein>
<dbReference type="AlphaFoldDB" id="A0AAD7MZH1"/>
<evidence type="ECO:0000256" key="1">
    <source>
        <dbReference type="SAM" id="MobiDB-lite"/>
    </source>
</evidence>
<organism evidence="2 3">
    <name type="scientific">Mycena maculata</name>
    <dbReference type="NCBI Taxonomy" id="230809"/>
    <lineage>
        <taxon>Eukaryota</taxon>
        <taxon>Fungi</taxon>
        <taxon>Dikarya</taxon>
        <taxon>Basidiomycota</taxon>
        <taxon>Agaricomycotina</taxon>
        <taxon>Agaricomycetes</taxon>
        <taxon>Agaricomycetidae</taxon>
        <taxon>Agaricales</taxon>
        <taxon>Marasmiineae</taxon>
        <taxon>Mycenaceae</taxon>
        <taxon>Mycena</taxon>
    </lineage>
</organism>
<gene>
    <name evidence="2" type="ORF">DFH07DRAFT_79210</name>
</gene>
<sequence length="314" mass="32214">MVESMIGAGTSPDARPSAARPDVVMDGTPNVLVGGTGIPQVHKRSLWGGLNAPVFSLTKPTPPVATSPPKRGSPQKRGSRSRPMSPSKVASTSLLAPPFVAHTPAHSPAPPSPTIHAPAASMMPKPISSTTGGFSIGTARSTGGPGLPATHCTPAPTHPMPSQPSTALPLHTAGSGPAPPQAPPQQVQLAPGPSSPLITLSEDALTKLLQSFQASLVPPQLAFSTHASTPTVGSSKISLSGASASGFRARNFCRKKPVYLQKEGKGYSREGRFFCFAFNLPKGCNKGLGADACLFVHRCALCGANHSAQDCTVY</sequence>
<feature type="compositionally biased region" description="Polar residues" evidence="1">
    <location>
        <begin position="127"/>
        <end position="141"/>
    </location>
</feature>
<feature type="region of interest" description="Disordered" evidence="1">
    <location>
        <begin position="58"/>
        <end position="195"/>
    </location>
</feature>
<evidence type="ECO:0000313" key="2">
    <source>
        <dbReference type="EMBL" id="KAJ7739024.1"/>
    </source>
</evidence>
<accession>A0AAD7MZH1</accession>
<keyword evidence="3" id="KW-1185">Reference proteome</keyword>
<comment type="caution">
    <text evidence="2">The sequence shown here is derived from an EMBL/GenBank/DDBJ whole genome shotgun (WGS) entry which is preliminary data.</text>
</comment>
<feature type="compositionally biased region" description="Polar residues" evidence="1">
    <location>
        <begin position="82"/>
        <end position="94"/>
    </location>
</feature>
<proteinExistence type="predicted"/>
<dbReference type="EMBL" id="JARJLG010000134">
    <property type="protein sequence ID" value="KAJ7739024.1"/>
    <property type="molecule type" value="Genomic_DNA"/>
</dbReference>
<reference evidence="2" key="1">
    <citation type="submission" date="2023-03" db="EMBL/GenBank/DDBJ databases">
        <title>Massive genome expansion in bonnet fungi (Mycena s.s.) driven by repeated elements and novel gene families across ecological guilds.</title>
        <authorList>
            <consortium name="Lawrence Berkeley National Laboratory"/>
            <person name="Harder C.B."/>
            <person name="Miyauchi S."/>
            <person name="Viragh M."/>
            <person name="Kuo A."/>
            <person name="Thoen E."/>
            <person name="Andreopoulos B."/>
            <person name="Lu D."/>
            <person name="Skrede I."/>
            <person name="Drula E."/>
            <person name="Henrissat B."/>
            <person name="Morin E."/>
            <person name="Kohler A."/>
            <person name="Barry K."/>
            <person name="LaButti K."/>
            <person name="Morin E."/>
            <person name="Salamov A."/>
            <person name="Lipzen A."/>
            <person name="Mereny Z."/>
            <person name="Hegedus B."/>
            <person name="Baldrian P."/>
            <person name="Stursova M."/>
            <person name="Weitz H."/>
            <person name="Taylor A."/>
            <person name="Grigoriev I.V."/>
            <person name="Nagy L.G."/>
            <person name="Martin F."/>
            <person name="Kauserud H."/>
        </authorList>
    </citation>
    <scope>NUCLEOTIDE SEQUENCE</scope>
    <source>
        <strain evidence="2">CBHHK188m</strain>
    </source>
</reference>